<reference evidence="2" key="1">
    <citation type="submission" date="2022-11" db="UniProtKB">
        <authorList>
            <consortium name="WormBaseParasite"/>
        </authorList>
    </citation>
    <scope>IDENTIFICATION</scope>
</reference>
<protein>
    <submittedName>
        <fullName evidence="2">ShKT domain-containing protein</fullName>
    </submittedName>
</protein>
<evidence type="ECO:0000313" key="2">
    <source>
        <dbReference type="WBParaSite" id="PS1159_v2.g3937.t1"/>
    </source>
</evidence>
<name>A0AC35GDK8_9BILA</name>
<organism evidence="1 2">
    <name type="scientific">Panagrolaimus sp. PS1159</name>
    <dbReference type="NCBI Taxonomy" id="55785"/>
    <lineage>
        <taxon>Eukaryota</taxon>
        <taxon>Metazoa</taxon>
        <taxon>Ecdysozoa</taxon>
        <taxon>Nematoda</taxon>
        <taxon>Chromadorea</taxon>
        <taxon>Rhabditida</taxon>
        <taxon>Tylenchina</taxon>
        <taxon>Panagrolaimomorpha</taxon>
        <taxon>Panagrolaimoidea</taxon>
        <taxon>Panagrolaimidae</taxon>
        <taxon>Panagrolaimus</taxon>
    </lineage>
</organism>
<proteinExistence type="predicted"/>
<evidence type="ECO:0000313" key="1">
    <source>
        <dbReference type="Proteomes" id="UP000887580"/>
    </source>
</evidence>
<dbReference type="WBParaSite" id="PS1159_v2.g3937.t1">
    <property type="protein sequence ID" value="PS1159_v2.g3937.t1"/>
    <property type="gene ID" value="PS1159_v2.g3937"/>
</dbReference>
<sequence>MFKSVWIFVFLFVTVGFVASQEFGEDIVIDDDTASPATTVAAGAGGSTEAGGTSDSSPSGDCADEITDCQKTAYECNDPRYKPIMCSLCKKTCNLCPASNGTDPCLGVVTIAPPTTAPPTAGPGECIDTATNCAATAYECTNSLYKPIMCKYCKKTCNLCNDPVCLA</sequence>
<accession>A0AC35GDK8</accession>
<dbReference type="Proteomes" id="UP000887580">
    <property type="component" value="Unplaced"/>
</dbReference>